<reference evidence="6" key="1">
    <citation type="journal article" date="2019" name="Int. J. Syst. Evol. Microbiol.">
        <title>The Global Catalogue of Microorganisms (GCM) 10K type strain sequencing project: providing services to taxonomists for standard genome sequencing and annotation.</title>
        <authorList>
            <consortium name="The Broad Institute Genomics Platform"/>
            <consortium name="The Broad Institute Genome Sequencing Center for Infectious Disease"/>
            <person name="Wu L."/>
            <person name="Ma J."/>
        </authorList>
    </citation>
    <scope>NUCLEOTIDE SEQUENCE [LARGE SCALE GENOMIC DNA]</scope>
    <source>
        <strain evidence="6">CGMCC 4.7289</strain>
    </source>
</reference>
<keyword evidence="6" id="KW-1185">Reference proteome</keyword>
<evidence type="ECO:0000259" key="4">
    <source>
        <dbReference type="Pfam" id="PF01471"/>
    </source>
</evidence>
<evidence type="ECO:0000313" key="6">
    <source>
        <dbReference type="Proteomes" id="UP001595816"/>
    </source>
</evidence>
<dbReference type="Gene3D" id="1.10.101.10">
    <property type="entry name" value="PGBD-like superfamily/PGBD"/>
    <property type="match status" value="1"/>
</dbReference>
<dbReference type="InterPro" id="IPR036365">
    <property type="entry name" value="PGBD-like_sf"/>
</dbReference>
<dbReference type="PANTHER" id="PTHR32347">
    <property type="entry name" value="EFFLUX SYSTEM COMPONENT YKNX-RELATED"/>
    <property type="match status" value="1"/>
</dbReference>
<sequence length="359" mass="36154">MSARRRRRVRTAAGAGGVALVAGVAVAAAFGFGGGTETPAAGAHQPPATAPVTRETLTETKTVSGTLGYGDPTTVSARGAAGTVTWLAPEGSTVARGKPVYKVDSDPVVLLYGSTPFYRTLAAGLDGDDVNTLESNLKALGYTGFTVDDEYTSATADAVRQWQEDLGVPETGRVEVSRVVVAPGQIRVAGHKTDPGAAATGPLLAYTGMTRVVTVALDVADQQLVHRGVAAQITLPDGAAVTGTVASVGTVATKATSGSGASQTSTTTIDVVVTVADQQKLGALDEAPVDVVLVAEQHRNVLTVPVGALVALREGGYGVLVVDGSGTRYAAVETGLFAAGKVEVTGGDVTEGMTVGVPK</sequence>
<dbReference type="EMBL" id="JBHSAY010000009">
    <property type="protein sequence ID" value="MFC4132500.1"/>
    <property type="molecule type" value="Genomic_DNA"/>
</dbReference>
<dbReference type="Proteomes" id="UP001595816">
    <property type="component" value="Unassembled WGS sequence"/>
</dbReference>
<dbReference type="Gene3D" id="2.40.420.20">
    <property type="match status" value="1"/>
</dbReference>
<dbReference type="InterPro" id="IPR036366">
    <property type="entry name" value="PGBDSf"/>
</dbReference>
<feature type="chain" id="PRO_5045456100" evidence="3">
    <location>
        <begin position="28"/>
        <end position="359"/>
    </location>
</feature>
<feature type="domain" description="Peptidoglycan binding-like" evidence="4">
    <location>
        <begin position="127"/>
        <end position="174"/>
    </location>
</feature>
<keyword evidence="3" id="KW-0732">Signal</keyword>
<dbReference type="InterPro" id="IPR050465">
    <property type="entry name" value="UPF0194_transport"/>
</dbReference>
<protein>
    <submittedName>
        <fullName evidence="5">Peptidoglycan-binding protein</fullName>
    </submittedName>
</protein>
<dbReference type="Pfam" id="PF01471">
    <property type="entry name" value="PG_binding_1"/>
    <property type="match status" value="1"/>
</dbReference>
<comment type="subcellular location">
    <subcellularLocation>
        <location evidence="1">Cell envelope</location>
    </subcellularLocation>
</comment>
<dbReference type="RefSeq" id="WP_253753119.1">
    <property type="nucleotide sequence ID" value="NZ_JAMZDZ010000001.1"/>
</dbReference>
<accession>A0ABV8LQ97</accession>
<name>A0ABV8LQ97_9ACTN</name>
<feature type="signal peptide" evidence="3">
    <location>
        <begin position="1"/>
        <end position="27"/>
    </location>
</feature>
<evidence type="ECO:0000256" key="3">
    <source>
        <dbReference type="SAM" id="SignalP"/>
    </source>
</evidence>
<dbReference type="InterPro" id="IPR006311">
    <property type="entry name" value="TAT_signal"/>
</dbReference>
<dbReference type="PROSITE" id="PS51318">
    <property type="entry name" value="TAT"/>
    <property type="match status" value="1"/>
</dbReference>
<proteinExistence type="predicted"/>
<comment type="caution">
    <text evidence="5">The sequence shown here is derived from an EMBL/GenBank/DDBJ whole genome shotgun (WGS) entry which is preliminary data.</text>
</comment>
<evidence type="ECO:0000256" key="2">
    <source>
        <dbReference type="ARBA" id="ARBA00023054"/>
    </source>
</evidence>
<organism evidence="5 6">
    <name type="scientific">Hamadaea flava</name>
    <dbReference type="NCBI Taxonomy" id="1742688"/>
    <lineage>
        <taxon>Bacteria</taxon>
        <taxon>Bacillati</taxon>
        <taxon>Actinomycetota</taxon>
        <taxon>Actinomycetes</taxon>
        <taxon>Micromonosporales</taxon>
        <taxon>Micromonosporaceae</taxon>
        <taxon>Hamadaea</taxon>
    </lineage>
</organism>
<evidence type="ECO:0000256" key="1">
    <source>
        <dbReference type="ARBA" id="ARBA00004196"/>
    </source>
</evidence>
<dbReference type="InterPro" id="IPR002477">
    <property type="entry name" value="Peptidoglycan-bd-like"/>
</dbReference>
<dbReference type="SUPFAM" id="SSF47090">
    <property type="entry name" value="PGBD-like"/>
    <property type="match status" value="1"/>
</dbReference>
<evidence type="ECO:0000313" key="5">
    <source>
        <dbReference type="EMBL" id="MFC4132500.1"/>
    </source>
</evidence>
<keyword evidence="2" id="KW-0175">Coiled coil</keyword>
<gene>
    <name evidence="5" type="ORF">ACFOZ4_17970</name>
</gene>